<dbReference type="Proteomes" id="UP000077701">
    <property type="component" value="Unassembled WGS sequence"/>
</dbReference>
<dbReference type="OrthoDB" id="3541000at2"/>
<reference evidence="2" key="2">
    <citation type="submission" date="2016-04" db="EMBL/GenBank/DDBJ databases">
        <title>Planomonospora sphaerica JCM9374 whole genome shotgun sequence.</title>
        <authorList>
            <person name="Suzuki T."/>
            <person name="Dohra H."/>
            <person name="Kodani S."/>
        </authorList>
    </citation>
    <scope>NUCLEOTIDE SEQUENCE [LARGE SCALE GENOMIC DNA]</scope>
    <source>
        <strain evidence="2">JCM 9374</strain>
    </source>
</reference>
<keyword evidence="2" id="KW-1185">Reference proteome</keyword>
<accession>A0A171CUW9</accession>
<gene>
    <name evidence="1" type="ORF">PS9374_02912</name>
</gene>
<reference evidence="1 2" key="1">
    <citation type="journal article" date="2016" name="Genome Announc.">
        <title>Draft Genome Sequence of Planomonospora sphaerica JCM9374, a Rare Actinomycete.</title>
        <authorList>
            <person name="Dohra H."/>
            <person name="Suzuki T."/>
            <person name="Inoue Y."/>
            <person name="Kodani S."/>
        </authorList>
    </citation>
    <scope>NUCLEOTIDE SEQUENCE [LARGE SCALE GENOMIC DNA]</scope>
    <source>
        <strain evidence="1 2">JCM 9374</strain>
    </source>
</reference>
<sequence>MSDKPEFGYGTGLRPLWTARDRDAEAIRAVLRTAGRREFSQRHGGFVVEGGGDGQPFLTGG</sequence>
<protein>
    <submittedName>
        <fullName evidence="1">Uncharacterized protein</fullName>
    </submittedName>
</protein>
<proteinExistence type="predicted"/>
<evidence type="ECO:0000313" key="1">
    <source>
        <dbReference type="EMBL" id="GAT67259.1"/>
    </source>
</evidence>
<dbReference type="EMBL" id="BDCX01000006">
    <property type="protein sequence ID" value="GAT67259.1"/>
    <property type="molecule type" value="Genomic_DNA"/>
</dbReference>
<organism evidence="1 2">
    <name type="scientific">Planomonospora sphaerica</name>
    <dbReference type="NCBI Taxonomy" id="161355"/>
    <lineage>
        <taxon>Bacteria</taxon>
        <taxon>Bacillati</taxon>
        <taxon>Actinomycetota</taxon>
        <taxon>Actinomycetes</taxon>
        <taxon>Streptosporangiales</taxon>
        <taxon>Streptosporangiaceae</taxon>
        <taxon>Planomonospora</taxon>
    </lineage>
</organism>
<dbReference type="RefSeq" id="WP_068897338.1">
    <property type="nucleotide sequence ID" value="NZ_BDCX01000006.1"/>
</dbReference>
<name>A0A171CUW9_9ACTN</name>
<comment type="caution">
    <text evidence="1">The sequence shown here is derived from an EMBL/GenBank/DDBJ whole genome shotgun (WGS) entry which is preliminary data.</text>
</comment>
<evidence type="ECO:0000313" key="2">
    <source>
        <dbReference type="Proteomes" id="UP000077701"/>
    </source>
</evidence>
<dbReference type="AlphaFoldDB" id="A0A171CUW9"/>